<proteinExistence type="predicted"/>
<organism evidence="1 2">
    <name type="scientific">Agathobacter rectalis</name>
    <dbReference type="NCBI Taxonomy" id="39491"/>
    <lineage>
        <taxon>Bacteria</taxon>
        <taxon>Bacillati</taxon>
        <taxon>Bacillota</taxon>
        <taxon>Clostridia</taxon>
        <taxon>Lachnospirales</taxon>
        <taxon>Lachnospiraceae</taxon>
        <taxon>Agathobacter</taxon>
    </lineage>
</organism>
<gene>
    <name evidence="1" type="ORF">DW848_02075</name>
</gene>
<dbReference type="EMBL" id="QSHU01000002">
    <property type="protein sequence ID" value="RHC41251.1"/>
    <property type="molecule type" value="Genomic_DNA"/>
</dbReference>
<dbReference type="AlphaFoldDB" id="A0A414A6D0"/>
<name>A0A414A6D0_9FIRM</name>
<dbReference type="Proteomes" id="UP000286104">
    <property type="component" value="Unassembled WGS sequence"/>
</dbReference>
<evidence type="ECO:0000313" key="1">
    <source>
        <dbReference type="EMBL" id="RHC41251.1"/>
    </source>
</evidence>
<accession>A0A414A6D0</accession>
<protein>
    <submittedName>
        <fullName evidence="1">Uncharacterized protein</fullName>
    </submittedName>
</protein>
<sequence length="120" mass="14214">MNRRQKKKQFKRRFGFNPPRSISIKAATYIMERRKNIITAFEKIKKAILNLWEAVKKPALELATALKEAATAFISNKEKHRRQYEALQVFQTKVIAQQRQQESEVMQIESDINISNHDRR</sequence>
<reference evidence="1 2" key="1">
    <citation type="submission" date="2018-08" db="EMBL/GenBank/DDBJ databases">
        <title>A genome reference for cultivated species of the human gut microbiota.</title>
        <authorList>
            <person name="Zou Y."/>
            <person name="Xue W."/>
            <person name="Luo G."/>
        </authorList>
    </citation>
    <scope>NUCLEOTIDE SEQUENCE [LARGE SCALE GENOMIC DNA]</scope>
    <source>
        <strain evidence="1 2">AM36-3AA</strain>
    </source>
</reference>
<comment type="caution">
    <text evidence="1">The sequence shown here is derived from an EMBL/GenBank/DDBJ whole genome shotgun (WGS) entry which is preliminary data.</text>
</comment>
<dbReference type="RefSeq" id="WP_118389337.1">
    <property type="nucleotide sequence ID" value="NZ_JBBNFZ010000169.1"/>
</dbReference>
<evidence type="ECO:0000313" key="2">
    <source>
        <dbReference type="Proteomes" id="UP000286104"/>
    </source>
</evidence>